<evidence type="ECO:0000256" key="3">
    <source>
        <dbReference type="SAM" id="Phobius"/>
    </source>
</evidence>
<keyword evidence="3" id="KW-1133">Transmembrane helix</keyword>
<dbReference type="PANTHER" id="PTHR11102">
    <property type="entry name" value="SEL-1-LIKE PROTEIN"/>
    <property type="match status" value="1"/>
</dbReference>
<dbReference type="GO" id="GO:0036503">
    <property type="term" value="P:ERAD pathway"/>
    <property type="evidence" value="ECO:0007669"/>
    <property type="project" value="TreeGrafter"/>
</dbReference>
<dbReference type="GO" id="GO:0005789">
    <property type="term" value="C:endoplasmic reticulum membrane"/>
    <property type="evidence" value="ECO:0007669"/>
    <property type="project" value="TreeGrafter"/>
</dbReference>
<sequence>LYETIPRSDCRLAQVCCSRLTGTKKNIFVSKYDFFQTGICFLVLSVSKGSSTSRIKLGDYHYYGWGTEVNYVKAIQHYRIASELHRNSQAMFNLAYMHEQGLGLKPDIHLAKRYYDMAAEASMDAKIPVNLALARLSIYFGSDYLREFGLMKFVQRLWYGASSSIPADTSTPDTPMDSSESDPTSTSTSPGKMDWDYYAIPIMAGLLLILIFYLRQARR</sequence>
<feature type="compositionally biased region" description="Low complexity" evidence="2">
    <location>
        <begin position="168"/>
        <end position="189"/>
    </location>
</feature>
<proteinExistence type="inferred from homology"/>
<keyword evidence="3" id="KW-0472">Membrane</keyword>
<reference evidence="4" key="1">
    <citation type="submission" date="2016-06" db="UniProtKB">
        <authorList>
            <consortium name="WormBaseParasite"/>
        </authorList>
    </citation>
    <scope>IDENTIFICATION</scope>
</reference>
<dbReference type="InterPro" id="IPR050767">
    <property type="entry name" value="Sel1_AlgK"/>
</dbReference>
<dbReference type="SMART" id="SM00671">
    <property type="entry name" value="SEL1"/>
    <property type="match status" value="2"/>
</dbReference>
<evidence type="ECO:0000313" key="4">
    <source>
        <dbReference type="WBParaSite" id="ECPE_0001535301-mRNA-1"/>
    </source>
</evidence>
<organism evidence="4">
    <name type="scientific">Echinostoma caproni</name>
    <dbReference type="NCBI Taxonomy" id="27848"/>
    <lineage>
        <taxon>Eukaryota</taxon>
        <taxon>Metazoa</taxon>
        <taxon>Spiralia</taxon>
        <taxon>Lophotrochozoa</taxon>
        <taxon>Platyhelminthes</taxon>
        <taxon>Trematoda</taxon>
        <taxon>Digenea</taxon>
        <taxon>Plagiorchiida</taxon>
        <taxon>Echinostomata</taxon>
        <taxon>Echinostomatoidea</taxon>
        <taxon>Echinostomatidae</taxon>
        <taxon>Echinostoma</taxon>
    </lineage>
</organism>
<comment type="similarity">
    <text evidence="1">Belongs to the sel-1 family.</text>
</comment>
<evidence type="ECO:0000256" key="1">
    <source>
        <dbReference type="ARBA" id="ARBA00038101"/>
    </source>
</evidence>
<feature type="region of interest" description="Disordered" evidence="2">
    <location>
        <begin position="166"/>
        <end position="189"/>
    </location>
</feature>
<dbReference type="InterPro" id="IPR011990">
    <property type="entry name" value="TPR-like_helical_dom_sf"/>
</dbReference>
<keyword evidence="3" id="KW-0812">Transmembrane</keyword>
<dbReference type="PANTHER" id="PTHR11102:SF147">
    <property type="entry name" value="SEL1L ADAPTOR SUBUNIT OF ERAD E3 UBIQUITIN LIGASE"/>
    <property type="match status" value="1"/>
</dbReference>
<name>A0A183B7X8_9TREM</name>
<feature type="transmembrane region" description="Helical" evidence="3">
    <location>
        <begin position="195"/>
        <end position="214"/>
    </location>
</feature>
<dbReference type="SUPFAM" id="SSF81901">
    <property type="entry name" value="HCP-like"/>
    <property type="match status" value="1"/>
</dbReference>
<evidence type="ECO:0000256" key="2">
    <source>
        <dbReference type="SAM" id="MobiDB-lite"/>
    </source>
</evidence>
<dbReference type="InterPro" id="IPR006597">
    <property type="entry name" value="Sel1-like"/>
</dbReference>
<dbReference type="WBParaSite" id="ECPE_0001535301-mRNA-1">
    <property type="protein sequence ID" value="ECPE_0001535301-mRNA-1"/>
    <property type="gene ID" value="ECPE_0001535301"/>
</dbReference>
<dbReference type="Gene3D" id="1.25.40.10">
    <property type="entry name" value="Tetratricopeptide repeat domain"/>
    <property type="match status" value="1"/>
</dbReference>
<protein>
    <submittedName>
        <fullName evidence="4">Sel1 repeat family protein</fullName>
    </submittedName>
</protein>
<dbReference type="Pfam" id="PF08238">
    <property type="entry name" value="Sel1"/>
    <property type="match status" value="2"/>
</dbReference>
<dbReference type="AlphaFoldDB" id="A0A183B7X8"/>
<accession>A0A183B7X8</accession>